<evidence type="ECO:0000256" key="4">
    <source>
        <dbReference type="ARBA" id="ARBA00022448"/>
    </source>
</evidence>
<dbReference type="Pfam" id="PF10475">
    <property type="entry name" value="Vps54_N"/>
    <property type="match status" value="1"/>
</dbReference>
<comment type="similarity">
    <text evidence="2">Belongs to the VPS54 family.</text>
</comment>
<evidence type="ECO:0000256" key="10">
    <source>
        <dbReference type="SAM" id="MobiDB-lite"/>
    </source>
</evidence>
<evidence type="ECO:0000259" key="11">
    <source>
        <dbReference type="Pfam" id="PF07928"/>
    </source>
</evidence>
<keyword evidence="14" id="KW-1185">Reference proteome</keyword>
<evidence type="ECO:0000256" key="3">
    <source>
        <dbReference type="ARBA" id="ARBA00017665"/>
    </source>
</evidence>
<evidence type="ECO:0000256" key="1">
    <source>
        <dbReference type="ARBA" id="ARBA00004601"/>
    </source>
</evidence>
<dbReference type="GO" id="GO:0015031">
    <property type="term" value="P:protein transport"/>
    <property type="evidence" value="ECO:0007669"/>
    <property type="project" value="UniProtKB-KW"/>
</dbReference>
<evidence type="ECO:0000256" key="5">
    <source>
        <dbReference type="ARBA" id="ARBA00022553"/>
    </source>
</evidence>
<feature type="domain" description="Vacuolar protein sorting-associated protein 54 C-terminal" evidence="11">
    <location>
        <begin position="699"/>
        <end position="827"/>
    </location>
</feature>
<name>A0ABD0M584_9CAEN</name>
<reference evidence="13 14" key="1">
    <citation type="journal article" date="2023" name="Sci. Data">
        <title>Genome assembly of the Korean intertidal mud-creeper Batillaria attramentaria.</title>
        <authorList>
            <person name="Patra A.K."/>
            <person name="Ho P.T."/>
            <person name="Jun S."/>
            <person name="Lee S.J."/>
            <person name="Kim Y."/>
            <person name="Won Y.J."/>
        </authorList>
    </citation>
    <scope>NUCLEOTIDE SEQUENCE [LARGE SCALE GENOMIC DNA]</scope>
    <source>
        <strain evidence="13">Wonlab-2016</strain>
    </source>
</reference>
<organism evidence="13 14">
    <name type="scientific">Batillaria attramentaria</name>
    <dbReference type="NCBI Taxonomy" id="370345"/>
    <lineage>
        <taxon>Eukaryota</taxon>
        <taxon>Metazoa</taxon>
        <taxon>Spiralia</taxon>
        <taxon>Lophotrochozoa</taxon>
        <taxon>Mollusca</taxon>
        <taxon>Gastropoda</taxon>
        <taxon>Caenogastropoda</taxon>
        <taxon>Sorbeoconcha</taxon>
        <taxon>Cerithioidea</taxon>
        <taxon>Batillariidae</taxon>
        <taxon>Batillaria</taxon>
    </lineage>
</organism>
<dbReference type="InterPro" id="IPR039745">
    <property type="entry name" value="Vps54"/>
</dbReference>
<dbReference type="GO" id="GO:0005794">
    <property type="term" value="C:Golgi apparatus"/>
    <property type="evidence" value="ECO:0007669"/>
    <property type="project" value="UniProtKB-SubCell"/>
</dbReference>
<dbReference type="PANTHER" id="PTHR12965:SF0">
    <property type="entry name" value="VACUOLAR PROTEIN SORTING-ASSOCIATED PROTEIN 54"/>
    <property type="match status" value="1"/>
</dbReference>
<feature type="domain" description="Vacuolar protein sorting-associated protein 54 N-terminal" evidence="12">
    <location>
        <begin position="238"/>
        <end position="392"/>
    </location>
</feature>
<protein>
    <recommendedName>
        <fullName evidence="3">Vacuolar protein sorting-associated protein 54</fullName>
    </recommendedName>
</protein>
<gene>
    <name evidence="13" type="ORF">BaRGS_00001696</name>
</gene>
<evidence type="ECO:0000313" key="13">
    <source>
        <dbReference type="EMBL" id="KAK7506845.1"/>
    </source>
</evidence>
<dbReference type="InterPro" id="IPR019515">
    <property type="entry name" value="VPS54_N"/>
</dbReference>
<dbReference type="EMBL" id="JACVVK020000005">
    <property type="protein sequence ID" value="KAK7506845.1"/>
    <property type="molecule type" value="Genomic_DNA"/>
</dbReference>
<sequence length="938" mass="105753">MSNTVESRPTNSPWRVCVVCRANVIFKSPREFSQHLRDFHCSKEGGSFVCRYGMNGVCPSLPLEGVSDRDYDDHVSRDHVYCDTGGARKKTPSTSQDRSSDSAPAVVTNTEPNIVQDQYKWTVHNASVNLPALLNDPRLVRRETDFFTKTWGQNFEKTDVIPSPYIPDIEAEHFDKYLRRVASVNQNRAELDQIKLFMSPHFSLENPDLFNTVFPWTQVEGAKSSQPGARQSSKLLQEKLSHYLDIVEVQIAKQISTKSEAFFHAMTSHDELQEQLSETVKAIKHLRETINRLDERVAKESLRIMRLTQTRAHYVQLYNKLKIMSSIHETQPTIQRLLSDNEFIGALDLISTSQDVLTKDLGGIHSFRHLGSQLAEMEKLIDKMLQADFSKYTSLELHRPVTDKVLLTEEERLVSILFGMLRQHKFNFVDVYREEAFTALKATVKQTIVEAVSAADDMDAEGSLADQMRLLNYPRWMELLQQIFANLILLLHRSKAFYGVAIDVVGIASGKTKAPTPVTSLKPDDSLLDEPEHLHVSVSDDVDVMISEAEQEKVSAALKEMLNNICDYAHDRCVKVMTARAKDGFLERLSSSEFVALSREVENFMAETENVCGRASVSLRGSLQSQRREVQTGKGCPLSKDISEARILILDNERWKQADVPAEFQALVDHITSTGTLSLPERRVDPEIKPSETLFVDGEKYAVVGTVLMLVKMVVEYCQCVTDIPTAAPDLLTRLVDLLKVFNSRTCQLLIGAGARQLVGLKTISVRNLGLASRCLQLVVHYIPRVQAHFEAALPAKNHSMLKHFDKIVKDYQDHIEEICNKLVSIAENSLESLLSKYEVKAPMPSQCFRSVCKQLAKLHEALIGILPQHQVRELFVRMNTSFKRLLGQRLAVLGVTNDGGPQHGLVTSDLVFYAGSFATLQGLERLVENMDDVWTAR</sequence>
<feature type="coiled-coil region" evidence="9">
    <location>
        <begin position="269"/>
        <end position="310"/>
    </location>
</feature>
<feature type="region of interest" description="Disordered" evidence="10">
    <location>
        <begin position="82"/>
        <end position="106"/>
    </location>
</feature>
<dbReference type="FunFam" id="1.20.1280.130:FF:000001">
    <property type="entry name" value="Vacuolar protein sorting-associated protein 54"/>
    <property type="match status" value="1"/>
</dbReference>
<dbReference type="InterPro" id="IPR012501">
    <property type="entry name" value="Vps54_C"/>
</dbReference>
<evidence type="ECO:0000256" key="9">
    <source>
        <dbReference type="SAM" id="Coils"/>
    </source>
</evidence>
<evidence type="ECO:0000313" key="14">
    <source>
        <dbReference type="Proteomes" id="UP001519460"/>
    </source>
</evidence>
<evidence type="ECO:0000256" key="2">
    <source>
        <dbReference type="ARBA" id="ARBA00009150"/>
    </source>
</evidence>
<dbReference type="PANTHER" id="PTHR12965">
    <property type="entry name" value="VACUOLAR PROTEIN SORTING 54"/>
    <property type="match status" value="1"/>
</dbReference>
<dbReference type="Proteomes" id="UP001519460">
    <property type="component" value="Unassembled WGS sequence"/>
</dbReference>
<evidence type="ECO:0000259" key="12">
    <source>
        <dbReference type="Pfam" id="PF10475"/>
    </source>
</evidence>
<dbReference type="Gene3D" id="1.20.1280.130">
    <property type="match status" value="1"/>
</dbReference>
<comment type="subcellular location">
    <subcellularLocation>
        <location evidence="1">Golgi apparatus</location>
        <location evidence="1">trans-Golgi network</location>
    </subcellularLocation>
</comment>
<evidence type="ECO:0000256" key="6">
    <source>
        <dbReference type="ARBA" id="ARBA00022927"/>
    </source>
</evidence>
<keyword evidence="7" id="KW-0333">Golgi apparatus</keyword>
<dbReference type="Pfam" id="PF07928">
    <property type="entry name" value="Vps54"/>
    <property type="match status" value="1"/>
</dbReference>
<dbReference type="Gene3D" id="6.10.250.860">
    <property type="match status" value="1"/>
</dbReference>
<accession>A0ABD0M584</accession>
<keyword evidence="4" id="KW-0813">Transport</keyword>
<evidence type="ECO:0000256" key="7">
    <source>
        <dbReference type="ARBA" id="ARBA00023034"/>
    </source>
</evidence>
<evidence type="ECO:0000256" key="8">
    <source>
        <dbReference type="ARBA" id="ARBA00023054"/>
    </source>
</evidence>
<comment type="caution">
    <text evidence="13">The sequence shown here is derived from an EMBL/GenBank/DDBJ whole genome shotgun (WGS) entry which is preliminary data.</text>
</comment>
<keyword evidence="6" id="KW-0653">Protein transport</keyword>
<dbReference type="AlphaFoldDB" id="A0ABD0M584"/>
<keyword evidence="5" id="KW-0597">Phosphoprotein</keyword>
<keyword evidence="8 9" id="KW-0175">Coiled coil</keyword>
<proteinExistence type="inferred from homology"/>